<organism evidence="1 4">
    <name type="scientific">Hydrogenophaga crassostreae</name>
    <dbReference type="NCBI Taxonomy" id="1763535"/>
    <lineage>
        <taxon>Bacteria</taxon>
        <taxon>Pseudomonadati</taxon>
        <taxon>Pseudomonadota</taxon>
        <taxon>Betaproteobacteria</taxon>
        <taxon>Burkholderiales</taxon>
        <taxon>Comamonadaceae</taxon>
        <taxon>Hydrogenophaga</taxon>
    </lineage>
</organism>
<evidence type="ECO:0000313" key="1">
    <source>
        <dbReference type="EMBL" id="AOW13636.1"/>
    </source>
</evidence>
<dbReference type="EMBL" id="LVWD01000013">
    <property type="protein sequence ID" value="OAD41933.1"/>
    <property type="molecule type" value="Genomic_DNA"/>
</dbReference>
<name>A0A167HZG5_9BURK</name>
<dbReference type="AlphaFoldDB" id="A0A167HZG5"/>
<keyword evidence="3" id="KW-1185">Reference proteome</keyword>
<reference evidence="1 4" key="2">
    <citation type="submission" date="2016-10" db="EMBL/GenBank/DDBJ databases">
        <title>Hydorgenophaga sp. LPB0072 isolated from gastropod.</title>
        <authorList>
            <person name="Kim E."/>
            <person name="Yi H."/>
        </authorList>
    </citation>
    <scope>NUCLEOTIDE SEQUENCE [LARGE SCALE GENOMIC DNA]</scope>
    <source>
        <strain evidence="1 4">LPB0072</strain>
    </source>
</reference>
<reference evidence="2 3" key="1">
    <citation type="submission" date="2016-02" db="EMBL/GenBank/DDBJ databases">
        <title>Draft genome sequence of Hydrogenophaga sp. LPB0072.</title>
        <authorList>
            <person name="Shin S.-K."/>
            <person name="Yi H."/>
        </authorList>
    </citation>
    <scope>NUCLEOTIDE SEQUENCE [LARGE SCALE GENOMIC DNA]</scope>
    <source>
        <strain evidence="2 3">LPB0072</strain>
    </source>
</reference>
<dbReference type="RefSeq" id="WP_066090475.1">
    <property type="nucleotide sequence ID" value="NZ_CP017476.1"/>
</dbReference>
<evidence type="ECO:0000313" key="4">
    <source>
        <dbReference type="Proteomes" id="UP000185680"/>
    </source>
</evidence>
<accession>A0A167HZG5</accession>
<sequence>MFEKLKNAFRSSAPVPASGDGLAHWAVDRMLSHHQLANGATVAEGLLLDRPFQAGCAPSSRPYIQGVELMARADLGLRDDVNIIVMHRALKRALEKAASHTYADATAQLRTAHKALPEELVWLSVYRDAGWPGPTPDFWARYCVLTDNLESAREWLYADAIECLGDAPAALRPVTPFLIALTRGKVYLRLQMEAMDDGVVSHHALDTLEQLSARAVKLFGR</sequence>
<proteinExistence type="predicted"/>
<dbReference type="Proteomes" id="UP000185680">
    <property type="component" value="Chromosome"/>
</dbReference>
<dbReference type="EMBL" id="CP017476">
    <property type="protein sequence ID" value="AOW13636.1"/>
    <property type="molecule type" value="Genomic_DNA"/>
</dbReference>
<evidence type="ECO:0000313" key="3">
    <source>
        <dbReference type="Proteomes" id="UP000185657"/>
    </source>
</evidence>
<evidence type="ECO:0000313" key="2">
    <source>
        <dbReference type="EMBL" id="OAD41933.1"/>
    </source>
</evidence>
<dbReference type="OrthoDB" id="9151455at2"/>
<dbReference type="KEGG" id="hyl:LPB072_13025"/>
<dbReference type="Proteomes" id="UP000185657">
    <property type="component" value="Unassembled WGS sequence"/>
</dbReference>
<gene>
    <name evidence="1" type="ORF">LPB072_13025</name>
    <name evidence="2" type="ORF">LPB72_11645</name>
</gene>
<protein>
    <submittedName>
        <fullName evidence="1">Uncharacterized protein</fullName>
    </submittedName>
</protein>